<accession>A0A1M6HJZ7</accession>
<dbReference type="EMBL" id="FQZS01000021">
    <property type="protein sequence ID" value="SHJ22482.1"/>
    <property type="molecule type" value="Genomic_DNA"/>
</dbReference>
<dbReference type="OrthoDB" id="1954632at2"/>
<name>A0A1M6HJZ7_9FIRM</name>
<organism evidence="1 2">
    <name type="scientific">Lutispora thermophila DSM 19022</name>
    <dbReference type="NCBI Taxonomy" id="1122184"/>
    <lineage>
        <taxon>Bacteria</taxon>
        <taxon>Bacillati</taxon>
        <taxon>Bacillota</taxon>
        <taxon>Clostridia</taxon>
        <taxon>Lutisporales</taxon>
        <taxon>Lutisporaceae</taxon>
        <taxon>Lutispora</taxon>
    </lineage>
</organism>
<protein>
    <submittedName>
        <fullName evidence="1">Uncharacterized protein</fullName>
    </submittedName>
</protein>
<reference evidence="1 2" key="1">
    <citation type="submission" date="2016-11" db="EMBL/GenBank/DDBJ databases">
        <authorList>
            <person name="Jaros S."/>
            <person name="Januszkiewicz K."/>
            <person name="Wedrychowicz H."/>
        </authorList>
    </citation>
    <scope>NUCLEOTIDE SEQUENCE [LARGE SCALE GENOMIC DNA]</scope>
    <source>
        <strain evidence="1 2">DSM 19022</strain>
    </source>
</reference>
<dbReference type="AlphaFoldDB" id="A0A1M6HJZ7"/>
<evidence type="ECO:0000313" key="2">
    <source>
        <dbReference type="Proteomes" id="UP000184442"/>
    </source>
</evidence>
<gene>
    <name evidence="1" type="ORF">SAMN02745176_02828</name>
</gene>
<sequence>MNKVLIECGALIDKYELNRDSIMEQLQSIKVDKGTEEFITAYNDDFRYTLVGEIKENQVVLTNIEKAIAFRRMDNTDLFEFVKKGQGL</sequence>
<dbReference type="RefSeq" id="WP_014253637.1">
    <property type="nucleotide sequence ID" value="NZ_FQZS01000021.1"/>
</dbReference>
<keyword evidence="2" id="KW-1185">Reference proteome</keyword>
<proteinExistence type="predicted"/>
<dbReference type="Proteomes" id="UP000184442">
    <property type="component" value="Unassembled WGS sequence"/>
</dbReference>
<evidence type="ECO:0000313" key="1">
    <source>
        <dbReference type="EMBL" id="SHJ22482.1"/>
    </source>
</evidence>